<gene>
    <name evidence="3" type="ORF">FYJ58_03760</name>
</gene>
<name>A0A6L5XW82_9FIRM</name>
<reference evidence="3 4" key="1">
    <citation type="submission" date="2019-08" db="EMBL/GenBank/DDBJ databases">
        <title>In-depth cultivation of the pig gut microbiome towards novel bacterial diversity and tailored functional studies.</title>
        <authorList>
            <person name="Wylensek D."/>
            <person name="Hitch T.C.A."/>
            <person name="Clavel T."/>
        </authorList>
    </citation>
    <scope>NUCLEOTIDE SEQUENCE [LARGE SCALE GENOMIC DNA]</scope>
    <source>
        <strain evidence="3 4">WCA-693-APC-MOT-I</strain>
    </source>
</reference>
<dbReference type="EMBL" id="VUMT01000004">
    <property type="protein sequence ID" value="MSS62992.1"/>
    <property type="molecule type" value="Genomic_DNA"/>
</dbReference>
<comment type="caution">
    <text evidence="3">The sequence shown here is derived from an EMBL/GenBank/DDBJ whole genome shotgun (WGS) entry which is preliminary data.</text>
</comment>
<dbReference type="Proteomes" id="UP000482209">
    <property type="component" value="Unassembled WGS sequence"/>
</dbReference>
<dbReference type="GO" id="GO:0035438">
    <property type="term" value="F:cyclic-di-GMP binding"/>
    <property type="evidence" value="ECO:0007669"/>
    <property type="project" value="InterPro"/>
</dbReference>
<dbReference type="Pfam" id="PF12945">
    <property type="entry name" value="PilZNR"/>
    <property type="match status" value="1"/>
</dbReference>
<dbReference type="AlphaFoldDB" id="A0A6L5XW82"/>
<organism evidence="3 4">
    <name type="scientific">Velocimicrobium porci</name>
    <dbReference type="NCBI Taxonomy" id="2606634"/>
    <lineage>
        <taxon>Bacteria</taxon>
        <taxon>Bacillati</taxon>
        <taxon>Bacillota</taxon>
        <taxon>Clostridia</taxon>
        <taxon>Lachnospirales</taxon>
        <taxon>Lachnospiraceae</taxon>
        <taxon>Velocimicrobium</taxon>
    </lineage>
</organism>
<sequence length="238" mass="28201">MKTKIFLPGVKVDLIKINRRTKLPDEEKIFYSQVLDYDNSEKIELSVPIIKGKIIPLEPDEEYLLRFYTERGLYQCKGQIITRYKKENLCILVMLLESDLERLQRRRFYRLECFWEVLYACVNDNHSKESIDEYGIDQMEWKIGMATDISGGGCCFNSDMGLKKDTCILLRLGYPTLKTWEGKLVEARVVDSKKLLNKQGLFENRVEFINISNSDREKIIRVIFEEERKIRQRERGYT</sequence>
<dbReference type="InterPro" id="IPR009926">
    <property type="entry name" value="T3SS_YcgR_PilZN"/>
</dbReference>
<feature type="domain" description="Type III secretion system flagellar brake protein YcgR PilZN" evidence="2">
    <location>
        <begin position="24"/>
        <end position="92"/>
    </location>
</feature>
<evidence type="ECO:0000259" key="1">
    <source>
        <dbReference type="Pfam" id="PF07238"/>
    </source>
</evidence>
<proteinExistence type="predicted"/>
<dbReference type="RefSeq" id="WP_154517462.1">
    <property type="nucleotide sequence ID" value="NZ_VUMT01000004.1"/>
</dbReference>
<dbReference type="InterPro" id="IPR009875">
    <property type="entry name" value="PilZ_domain"/>
</dbReference>
<keyword evidence="4" id="KW-1185">Reference proteome</keyword>
<evidence type="ECO:0000313" key="4">
    <source>
        <dbReference type="Proteomes" id="UP000482209"/>
    </source>
</evidence>
<dbReference type="Pfam" id="PF07238">
    <property type="entry name" value="PilZ"/>
    <property type="match status" value="1"/>
</dbReference>
<evidence type="ECO:0000313" key="3">
    <source>
        <dbReference type="EMBL" id="MSS62992.1"/>
    </source>
</evidence>
<keyword evidence="3" id="KW-0969">Cilium</keyword>
<protein>
    <submittedName>
        <fullName evidence="3">Flagellar brake protein</fullName>
    </submittedName>
</protein>
<keyword evidence="3" id="KW-0966">Cell projection</keyword>
<keyword evidence="3" id="KW-0282">Flagellum</keyword>
<feature type="domain" description="PilZ" evidence="1">
    <location>
        <begin position="104"/>
        <end position="225"/>
    </location>
</feature>
<evidence type="ECO:0000259" key="2">
    <source>
        <dbReference type="Pfam" id="PF12945"/>
    </source>
</evidence>
<accession>A0A6L5XW82</accession>